<gene>
    <name evidence="2" type="ORF">SERLADRAFT_442354</name>
</gene>
<feature type="compositionally biased region" description="Polar residues" evidence="1">
    <location>
        <begin position="177"/>
        <end position="198"/>
    </location>
</feature>
<reference evidence="2" key="1">
    <citation type="submission" date="2011-04" db="EMBL/GenBank/DDBJ databases">
        <title>Evolution of plant cell wall degrading machinery underlies the functional diversity of forest fungi.</title>
        <authorList>
            <consortium name="US DOE Joint Genome Institute (JGI-PGF)"/>
            <person name="Eastwood D.C."/>
            <person name="Floudas D."/>
            <person name="Binder M."/>
            <person name="Majcherczyk A."/>
            <person name="Schneider P."/>
            <person name="Aerts A."/>
            <person name="Asiegbu F.O."/>
            <person name="Baker S.E."/>
            <person name="Barry K."/>
            <person name="Bendiksby M."/>
            <person name="Blumentritt M."/>
            <person name="Coutinho P.M."/>
            <person name="Cullen D."/>
            <person name="Cullen D."/>
            <person name="Gathman A."/>
            <person name="Goodell B."/>
            <person name="Henrissat B."/>
            <person name="Ihrmark K."/>
            <person name="Kauserud H."/>
            <person name="Kohler A."/>
            <person name="LaButti K."/>
            <person name="Lapidus A."/>
            <person name="Lavin J.L."/>
            <person name="Lee Y.-H."/>
            <person name="Lindquist E."/>
            <person name="Lilly W."/>
            <person name="Lucas S."/>
            <person name="Morin E."/>
            <person name="Murat C."/>
            <person name="Oguiza J.A."/>
            <person name="Park J."/>
            <person name="Pisabarro A.G."/>
            <person name="Riley R."/>
            <person name="Rosling A."/>
            <person name="Salamov A."/>
            <person name="Schmidt O."/>
            <person name="Schmutz J."/>
            <person name="Skrede I."/>
            <person name="Stenlid J."/>
            <person name="Wiebenga A."/>
            <person name="Xie X."/>
            <person name="Kues U."/>
            <person name="Hibbett D.S."/>
            <person name="Hoffmeister D."/>
            <person name="Hogberg N."/>
            <person name="Martin F."/>
            <person name="Grigoriev I.V."/>
            <person name="Watkinson S.C."/>
        </authorList>
    </citation>
    <scope>NUCLEOTIDE SEQUENCE</scope>
    <source>
        <strain evidence="2">S7.9</strain>
    </source>
</reference>
<feature type="region of interest" description="Disordered" evidence="1">
    <location>
        <begin position="165"/>
        <end position="198"/>
    </location>
</feature>
<dbReference type="KEGG" id="sla:SERLADRAFT_442354"/>
<dbReference type="EMBL" id="GL945441">
    <property type="protein sequence ID" value="EGO20214.1"/>
    <property type="molecule type" value="Genomic_DNA"/>
</dbReference>
<feature type="compositionally biased region" description="Polar residues" evidence="1">
    <location>
        <begin position="265"/>
        <end position="274"/>
    </location>
</feature>
<dbReference type="AlphaFoldDB" id="F8P985"/>
<protein>
    <submittedName>
        <fullName evidence="2">Uncharacterized protein</fullName>
    </submittedName>
</protein>
<dbReference type="RefSeq" id="XP_007322959.1">
    <property type="nucleotide sequence ID" value="XM_007322897.1"/>
</dbReference>
<name>F8P985_SERL9</name>
<proteinExistence type="predicted"/>
<dbReference type="Proteomes" id="UP000008064">
    <property type="component" value="Unassembled WGS sequence"/>
</dbReference>
<dbReference type="HOGENOM" id="CLU_088678_0_0_1"/>
<accession>F8P985</accession>
<evidence type="ECO:0000256" key="1">
    <source>
        <dbReference type="SAM" id="MobiDB-lite"/>
    </source>
</evidence>
<feature type="region of interest" description="Disordered" evidence="1">
    <location>
        <begin position="253"/>
        <end position="274"/>
    </location>
</feature>
<dbReference type="GeneID" id="18815710"/>
<organism>
    <name type="scientific">Serpula lacrymans var. lacrymans (strain S7.9)</name>
    <name type="common">Dry rot fungus</name>
    <dbReference type="NCBI Taxonomy" id="578457"/>
    <lineage>
        <taxon>Eukaryota</taxon>
        <taxon>Fungi</taxon>
        <taxon>Dikarya</taxon>
        <taxon>Basidiomycota</taxon>
        <taxon>Agaricomycotina</taxon>
        <taxon>Agaricomycetes</taxon>
        <taxon>Agaricomycetidae</taxon>
        <taxon>Boletales</taxon>
        <taxon>Coniophorineae</taxon>
        <taxon>Serpulaceae</taxon>
        <taxon>Serpula</taxon>
    </lineage>
</organism>
<evidence type="ECO:0000313" key="2">
    <source>
        <dbReference type="EMBL" id="EGO20214.1"/>
    </source>
</evidence>
<sequence>MENATNPGLLRMDILTSLADLPKRIAKCSTLEKSRIYQEITVELITDAFPNTAGHRYYCLIVTRRRLEAKHPWNIKYLLKAFEMHRQRHIVLRQSSSLMKLAQKTSESILRRRVEAIEENESLRNTLSSFLTAAEFVAQAQNGGSQLFCIPEHGVDLCWAVDTEVEPEGGNDRNEATSDSETVRNTPQSPVNQDQGEESTLTNIYGFVRAILDTAPTQTGAPNITINMPLHIYQNDNIVVNQGPGSCSTPTVIVGGSDNRGGGSQYMSSPESST</sequence>